<comment type="similarity">
    <text evidence="2">Belongs to the short-chain dehydrogenases/reductases (SDR) family.</text>
</comment>
<keyword evidence="3" id="KW-0596">Phosphopantetheine</keyword>
<dbReference type="PANTHER" id="PTHR22754:SF32">
    <property type="entry name" value="DISCO-INTERACTING PROTEIN 2"/>
    <property type="match status" value="1"/>
</dbReference>
<comment type="caution">
    <text evidence="8">The sequence shown here is derived from an EMBL/GenBank/DDBJ whole genome shotgun (WGS) entry which is preliminary data.</text>
</comment>
<evidence type="ECO:0000256" key="4">
    <source>
        <dbReference type="ARBA" id="ARBA00022553"/>
    </source>
</evidence>
<dbReference type="GO" id="GO:0070566">
    <property type="term" value="F:adenylyltransferase activity"/>
    <property type="evidence" value="ECO:0007669"/>
    <property type="project" value="TreeGrafter"/>
</dbReference>
<comment type="similarity">
    <text evidence="1">Belongs to the ATP-dependent AMP-binding enzyme family.</text>
</comment>
<evidence type="ECO:0000256" key="2">
    <source>
        <dbReference type="ARBA" id="ARBA00006484"/>
    </source>
</evidence>
<dbReference type="PROSITE" id="PS00012">
    <property type="entry name" value="PHOSPHOPANTETHEINE"/>
    <property type="match status" value="1"/>
</dbReference>
<dbReference type="Gene3D" id="3.40.50.720">
    <property type="entry name" value="NAD(P)-binding Rossmann-like Domain"/>
    <property type="match status" value="1"/>
</dbReference>
<dbReference type="InterPro" id="IPR000873">
    <property type="entry name" value="AMP-dep_synth/lig_dom"/>
</dbReference>
<proteinExistence type="inferred from homology"/>
<feature type="compositionally biased region" description="Basic and acidic residues" evidence="5">
    <location>
        <begin position="1565"/>
        <end position="1576"/>
    </location>
</feature>
<evidence type="ECO:0000313" key="9">
    <source>
        <dbReference type="Proteomes" id="UP001152467"/>
    </source>
</evidence>
<evidence type="ECO:0000313" key="7">
    <source>
        <dbReference type="EMBL" id="CAH9050277.1"/>
    </source>
</evidence>
<dbReference type="InterPro" id="IPR042099">
    <property type="entry name" value="ANL_N_sf"/>
</dbReference>
<evidence type="ECO:0000259" key="6">
    <source>
        <dbReference type="PROSITE" id="PS50075"/>
    </source>
</evidence>
<dbReference type="SUPFAM" id="SSF47336">
    <property type="entry name" value="ACP-like"/>
    <property type="match status" value="1"/>
</dbReference>
<organism evidence="8 9">
    <name type="scientific">Pseudoalteromonas holothuriae</name>
    <dbReference type="NCBI Taxonomy" id="2963714"/>
    <lineage>
        <taxon>Bacteria</taxon>
        <taxon>Pseudomonadati</taxon>
        <taxon>Pseudomonadota</taxon>
        <taxon>Gammaproteobacteria</taxon>
        <taxon>Alteromonadales</taxon>
        <taxon>Pseudoalteromonadaceae</taxon>
        <taxon>Pseudoalteromonas</taxon>
    </lineage>
</organism>
<evidence type="ECO:0000313" key="10">
    <source>
        <dbReference type="Proteomes" id="UP001152485"/>
    </source>
</evidence>
<feature type="compositionally biased region" description="Basic residues" evidence="5">
    <location>
        <begin position="1577"/>
        <end position="1594"/>
    </location>
</feature>
<keyword evidence="9" id="KW-1185">Reference proteome</keyword>
<evidence type="ECO:0000313" key="8">
    <source>
        <dbReference type="EMBL" id="CAH9052389.1"/>
    </source>
</evidence>
<dbReference type="Pfam" id="PF08659">
    <property type="entry name" value="KR"/>
    <property type="match status" value="1"/>
</dbReference>
<sequence length="1594" mass="178621">MEILQTRGSDAQKARLKALLKQKAKTQNFKQQLAHIASSSPESLAIIANQQLTYKQLFDFLSQADSDALLQGAVGEFLAQLKTWWHGGSWVVSSAQWNDNFSVFMRAPLNEHFERMQEPETPGRLWSSYNGQWYGLTEAQISQQLTHIKQCFAIVPQGTIGIDFAQLDCARIILIFAALISGARVIARGFSDHTYRADVLFYQQDNSPEVLTDSGSINNDTVRCYEQSMGYLSNAKCFLYHPVIGVYSTDMCLNMSASYKLNVVDENGHLLANDAMGRFVANHSKTLDSISICQDKQSKLNSGIELGLNGQLQPSGQFKIDIGKSRVVVQGDSSISGAEIAAYLSLHLALDDIKYMHRKTQKGIISVAYIRCSDERREYISQRVKQLLPSCYYPDHVVFLAAFPLLVSGGYDLVALQALPLVCEQQLNDWRAQGHTELSLVPNKQSNDSCRLVNLDALMPEKGNANVIAQLNGERLTIQKPQINLLRDALLDAANSDKGVRLLSQHEQRVSYTQIEYNARCILSALLGKGVAPGDKLIFLLQNNAHFITLFWACQLGGIVPVFCEWPKWQERQQGALAKLQHISCQLAESLIIADEGVYEQLPQRQSFQNLCSYAQLQGETPCQQLPQMCEHDTALILLTSGSTGKPKMVAQTHAAVLTRSRATIKHNHFNDSDISFNWMPLDHVGGIVMFHIRDTFLAAEQIHADTDLILQQPLSWLDTIAEYQVTITWAPNFAYQLVIDKLKAMSGEYHWDLSRLHFILNAGEAVIANAAVQFMRMLKKCGLAQDAMKPTWGMSETCSGVVYNRDFDATHESVDQPYVYVGHPVPEFSIRIVDENGEPRLMGQVGELQVKGPNVLRGYYLNDTENQQAFTQDHWFKTGDLALIDEQRGLAITGRSKELIILNGVNYSCQEVEAAIDHSAWVASSYSAACPVKKADGYEGAALFVVAVNEQKPLRELAQLLRETVFEHTRLGLDYVVFLQPQQIPKSNIGKILRSQLQRDFEAGKFTAQTQSFVSDSQTQLTPPQWFAQCVLKRAPLALDYSLKKPCLHVGKPFFEVSEDEKVMPWTMLSNTQVNLLSESLLNTQSRYLSIWVTDETHWQLIELLSDLYKTYHDSALRVYIFSLSASYGLQGLVKTVSKEMPLWKLRWVHADTNCPMTWARYYQDELSDLSTVTQVAYQQGDRYRVGLKAGKPALSEYPRLPFTFGSTYLVYGGLSAVARPLIEILAERFNANVILVGRRSAAAAFAAWPTLNTHTNLHYVQVEGPLCNNKLDQLMNNFTSGQFQPLDGVIHAAGSFAGTDIAHVDKTQWQTLTQCKIEDANVLAKWLEHRAGSEGLFIQLSSVNGYFGGTAVAGYATASSYQMALSRELNLHQRLRSFCLLFSIWDKVGMSLQLDSTAASEANGFYQMEQHQALLSMLLCLSTSPSEWCIGVDPSHLAVVAEHTLTGVAQFSIAQNKADGISELDDDSGVSYLLRKSKNKRLTHDNMTVMQQQLCKLWEQNLGHVDFTLDDSYFAVGGSSIRLVQLRELFIKQGLTNASLADFFKYPTIRQFADYLESDQEQGTERKEATTERASKRKAQLARRKKQRKVND</sequence>
<dbReference type="Pfam" id="PF00501">
    <property type="entry name" value="AMP-binding"/>
    <property type="match status" value="1"/>
</dbReference>
<evidence type="ECO:0000256" key="3">
    <source>
        <dbReference type="ARBA" id="ARBA00022450"/>
    </source>
</evidence>
<dbReference type="Gene3D" id="1.10.1200.10">
    <property type="entry name" value="ACP-like"/>
    <property type="match status" value="1"/>
</dbReference>
<dbReference type="Pfam" id="PF23024">
    <property type="entry name" value="AMP-dom_DIP2-like"/>
    <property type="match status" value="1"/>
</dbReference>
<dbReference type="InterPro" id="IPR036736">
    <property type="entry name" value="ACP-like_sf"/>
</dbReference>
<dbReference type="InterPro" id="IPR025110">
    <property type="entry name" value="AMP-bd_C"/>
</dbReference>
<evidence type="ECO:0000256" key="1">
    <source>
        <dbReference type="ARBA" id="ARBA00006432"/>
    </source>
</evidence>
<dbReference type="PANTHER" id="PTHR22754">
    <property type="entry name" value="DISCO-INTERACTING PROTEIN 2 DIP2 -RELATED"/>
    <property type="match status" value="1"/>
</dbReference>
<dbReference type="InterPro" id="IPR013968">
    <property type="entry name" value="PKS_KR"/>
</dbReference>
<dbReference type="InterPro" id="IPR045851">
    <property type="entry name" value="AMP-bd_C_sf"/>
</dbReference>
<dbReference type="GO" id="GO:0006633">
    <property type="term" value="P:fatty acid biosynthetic process"/>
    <property type="evidence" value="ECO:0007669"/>
    <property type="project" value="TreeGrafter"/>
</dbReference>
<evidence type="ECO:0000256" key="5">
    <source>
        <dbReference type="SAM" id="MobiDB-lite"/>
    </source>
</evidence>
<gene>
    <name evidence="8" type="primary">menE_2</name>
    <name evidence="7" type="synonym">menE_1</name>
    <name evidence="8" type="ORF">PSECIP111854_00960</name>
    <name evidence="7" type="ORF">PSECIP111951_00159</name>
</gene>
<keyword evidence="4" id="KW-0597">Phosphoprotein</keyword>
<protein>
    <submittedName>
        <fullName evidence="8">2-succinylbenzoate--CoA ligase</fullName>
        <ecNumber evidence="8">6.2.1.26</ecNumber>
    </submittedName>
</protein>
<dbReference type="InterPro" id="IPR006162">
    <property type="entry name" value="Ppantetheine_attach_site"/>
</dbReference>
<dbReference type="GO" id="GO:0005886">
    <property type="term" value="C:plasma membrane"/>
    <property type="evidence" value="ECO:0007669"/>
    <property type="project" value="TreeGrafter"/>
</dbReference>
<dbReference type="SUPFAM" id="SSF51735">
    <property type="entry name" value="NAD(P)-binding Rossmann-fold domains"/>
    <property type="match status" value="1"/>
</dbReference>
<reference evidence="8 10" key="1">
    <citation type="submission" date="2022-07" db="EMBL/GenBank/DDBJ databases">
        <authorList>
            <person name="Criscuolo A."/>
        </authorList>
    </citation>
    <scope>NUCLEOTIDE SEQUENCE</scope>
    <source>
        <strain evidence="10">CIP 111951</strain>
        <strain evidence="8">CIP111854</strain>
        <strain evidence="7">CIP111951</strain>
    </source>
</reference>
<dbReference type="EMBL" id="CAMAPD010000001">
    <property type="protein sequence ID" value="CAH9050277.1"/>
    <property type="molecule type" value="Genomic_DNA"/>
</dbReference>
<dbReference type="Proteomes" id="UP001152467">
    <property type="component" value="Unassembled WGS sequence"/>
</dbReference>
<dbReference type="PROSITE" id="PS00455">
    <property type="entry name" value="AMP_BINDING"/>
    <property type="match status" value="1"/>
</dbReference>
<dbReference type="SUPFAM" id="SSF56801">
    <property type="entry name" value="Acetyl-CoA synthetase-like"/>
    <property type="match status" value="1"/>
</dbReference>
<dbReference type="Proteomes" id="UP001152485">
    <property type="component" value="Unassembled WGS sequence"/>
</dbReference>
<dbReference type="InterPro" id="IPR009081">
    <property type="entry name" value="PP-bd_ACP"/>
</dbReference>
<dbReference type="EMBL" id="CAMAPC010000003">
    <property type="protein sequence ID" value="CAH9052389.1"/>
    <property type="molecule type" value="Genomic_DNA"/>
</dbReference>
<dbReference type="InterPro" id="IPR057326">
    <property type="entry name" value="KR_dom"/>
</dbReference>
<dbReference type="SMART" id="SM00822">
    <property type="entry name" value="PKS_KR"/>
    <property type="match status" value="1"/>
</dbReference>
<keyword evidence="8" id="KW-0436">Ligase</keyword>
<dbReference type="RefSeq" id="WP_261591366.1">
    <property type="nucleotide sequence ID" value="NZ_CAMAPC010000003.1"/>
</dbReference>
<dbReference type="Pfam" id="PF00550">
    <property type="entry name" value="PP-binding"/>
    <property type="match status" value="1"/>
</dbReference>
<feature type="domain" description="Carrier" evidence="6">
    <location>
        <begin position="1487"/>
        <end position="1562"/>
    </location>
</feature>
<name>A0A9W4VWJ0_9GAMM</name>
<dbReference type="EC" id="6.2.1.26" evidence="8"/>
<dbReference type="Gene3D" id="3.30.300.30">
    <property type="match status" value="1"/>
</dbReference>
<dbReference type="Gene3D" id="3.40.50.12780">
    <property type="entry name" value="N-terminal domain of ligase-like"/>
    <property type="match status" value="1"/>
</dbReference>
<dbReference type="InterPro" id="IPR036291">
    <property type="entry name" value="NAD(P)-bd_dom_sf"/>
</dbReference>
<dbReference type="GO" id="GO:0008756">
    <property type="term" value="F:o-succinylbenzoate-CoA ligase activity"/>
    <property type="evidence" value="ECO:0007669"/>
    <property type="project" value="UniProtKB-EC"/>
</dbReference>
<feature type="region of interest" description="Disordered" evidence="5">
    <location>
        <begin position="1560"/>
        <end position="1594"/>
    </location>
</feature>
<dbReference type="InterPro" id="IPR020845">
    <property type="entry name" value="AMP-binding_CS"/>
</dbReference>
<accession>A0A9W4VWJ0</accession>
<dbReference type="PROSITE" id="PS50075">
    <property type="entry name" value="CARRIER"/>
    <property type="match status" value="1"/>
</dbReference>